<evidence type="ECO:0000259" key="3">
    <source>
        <dbReference type="Pfam" id="PF13529"/>
    </source>
</evidence>
<evidence type="ECO:0000256" key="2">
    <source>
        <dbReference type="SAM" id="SignalP"/>
    </source>
</evidence>
<evidence type="ECO:0000256" key="1">
    <source>
        <dbReference type="SAM" id="MobiDB-lite"/>
    </source>
</evidence>
<dbReference type="RefSeq" id="WP_163716177.1">
    <property type="nucleotide sequence ID" value="NZ_BLKZ01000001.1"/>
</dbReference>
<proteinExistence type="predicted"/>
<dbReference type="Proteomes" id="UP000465360">
    <property type="component" value="Unassembled WGS sequence"/>
</dbReference>
<dbReference type="InterPro" id="IPR039564">
    <property type="entry name" value="Peptidase_C39-like"/>
</dbReference>
<comment type="caution">
    <text evidence="4">The sequence shown here is derived from an EMBL/GenBank/DDBJ whole genome shotgun (WGS) entry which is preliminary data.</text>
</comment>
<dbReference type="Pfam" id="PF13529">
    <property type="entry name" value="Peptidase_C39_2"/>
    <property type="match status" value="1"/>
</dbReference>
<reference evidence="4 5" key="1">
    <citation type="journal article" date="2019" name="Emerg. Microbes Infect.">
        <title>Comprehensive subspecies identification of 175 nontuberculous mycobacteria species based on 7547 genomic profiles.</title>
        <authorList>
            <person name="Matsumoto Y."/>
            <person name="Kinjo T."/>
            <person name="Motooka D."/>
            <person name="Nabeya D."/>
            <person name="Jung N."/>
            <person name="Uechi K."/>
            <person name="Horii T."/>
            <person name="Iida T."/>
            <person name="Fujita J."/>
            <person name="Nakamura S."/>
        </authorList>
    </citation>
    <scope>NUCLEOTIDE SEQUENCE [LARGE SCALE GENOMIC DNA]</scope>
    <source>
        <strain evidence="4 5">JCM 30725</strain>
    </source>
</reference>
<protein>
    <recommendedName>
        <fullName evidence="3">Peptidase C39-like domain-containing protein</fullName>
    </recommendedName>
</protein>
<dbReference type="EMBL" id="BLKZ01000001">
    <property type="protein sequence ID" value="GFG92129.1"/>
    <property type="molecule type" value="Genomic_DNA"/>
</dbReference>
<dbReference type="AlphaFoldDB" id="A0A7I9YTW3"/>
<accession>A0A7I9YTW3</accession>
<sequence length="236" mass="24720">MKLNFLAVAKTAVFATVAGALTLGLAGPAAASSGTMYGDPTALAKYWAHQKYDDCALMSSADVVGQITGKMPSERAIIKVAQNTPSTSHPGSVYVKPANKSNPNSGMGTDPDDLPTLLAHYGIHAVNTDTDHEGQSGVTTGLEALERYLGAGRGVIVAVNAEMIWGQPIENKGNDGTVYADHAVVVTGVDTANNIVHLNDSGTPKGKDEQIPLDLFVQAWATSHNFMTVTKESRKA</sequence>
<keyword evidence="5" id="KW-1185">Reference proteome</keyword>
<feature type="region of interest" description="Disordered" evidence="1">
    <location>
        <begin position="88"/>
        <end position="108"/>
    </location>
</feature>
<name>A0A7I9YTW3_MYCBU</name>
<feature type="domain" description="Peptidase C39-like" evidence="3">
    <location>
        <begin position="55"/>
        <end position="201"/>
    </location>
</feature>
<evidence type="ECO:0000313" key="5">
    <source>
        <dbReference type="Proteomes" id="UP000465360"/>
    </source>
</evidence>
<gene>
    <name evidence="4" type="ORF">MBOU_41710</name>
</gene>
<feature type="signal peptide" evidence="2">
    <location>
        <begin position="1"/>
        <end position="31"/>
    </location>
</feature>
<organism evidence="4 5">
    <name type="scientific">Mycobacterium bourgelatii</name>
    <dbReference type="NCBI Taxonomy" id="1273442"/>
    <lineage>
        <taxon>Bacteria</taxon>
        <taxon>Bacillati</taxon>
        <taxon>Actinomycetota</taxon>
        <taxon>Actinomycetes</taxon>
        <taxon>Mycobacteriales</taxon>
        <taxon>Mycobacteriaceae</taxon>
        <taxon>Mycobacterium</taxon>
    </lineage>
</organism>
<feature type="chain" id="PRO_5029497977" description="Peptidase C39-like domain-containing protein" evidence="2">
    <location>
        <begin position="32"/>
        <end position="236"/>
    </location>
</feature>
<dbReference type="Gene3D" id="3.90.70.10">
    <property type="entry name" value="Cysteine proteinases"/>
    <property type="match status" value="1"/>
</dbReference>
<keyword evidence="2" id="KW-0732">Signal</keyword>
<evidence type="ECO:0000313" key="4">
    <source>
        <dbReference type="EMBL" id="GFG92129.1"/>
    </source>
</evidence>